<feature type="chain" id="PRO_5003612036" evidence="1">
    <location>
        <begin position="35"/>
        <end position="99"/>
    </location>
</feature>
<proteinExistence type="predicted"/>
<evidence type="ECO:0000256" key="1">
    <source>
        <dbReference type="SAM" id="SignalP"/>
    </source>
</evidence>
<evidence type="ECO:0000313" key="3">
    <source>
        <dbReference type="Proteomes" id="UP000005090"/>
    </source>
</evidence>
<gene>
    <name evidence="2" type="ORF">Metal_0250</name>
</gene>
<evidence type="ECO:0000313" key="2">
    <source>
        <dbReference type="EMBL" id="EIC28113.1"/>
    </source>
</evidence>
<protein>
    <submittedName>
        <fullName evidence="2">Peptidase propeptide domain-containing protein</fullName>
    </submittedName>
</protein>
<name>H8GLB4_METAL</name>
<dbReference type="EMBL" id="CM001475">
    <property type="protein sequence ID" value="EIC28113.1"/>
    <property type="molecule type" value="Genomic_DNA"/>
</dbReference>
<dbReference type="eggNOG" id="ENOG502ZP6V">
    <property type="taxonomic scope" value="Bacteria"/>
</dbReference>
<dbReference type="HOGENOM" id="CLU_2317028_0_0_6"/>
<keyword evidence="3" id="KW-1185">Reference proteome</keyword>
<keyword evidence="1" id="KW-0732">Signal</keyword>
<sequence>MPRLPPSRAHAGVRIIMRQLSVLLLLCAALAGHAAADDFIVRISLDQATRQVLGSGNHRVLGAQTIRIDGREVHVIKVLTPDGRVRYFRIDAETGAPVG</sequence>
<feature type="signal peptide" evidence="1">
    <location>
        <begin position="1"/>
        <end position="34"/>
    </location>
</feature>
<accession>H8GLB4</accession>
<reference evidence="2 3" key="1">
    <citation type="journal article" date="2013" name="Genome Announc.">
        <title>Genome Sequence of the Obligate Gammaproteobacterial Methanotroph Methylomicrobium album Strain BG8.</title>
        <authorList>
            <person name="Kits K.D."/>
            <person name="Kalyuzhnaya M.G."/>
            <person name="Klotz M.G."/>
            <person name="Jetten M.S."/>
            <person name="Op den Camp H.J."/>
            <person name="Vuilleumier S."/>
            <person name="Bringel F."/>
            <person name="Dispirito A.A."/>
            <person name="Murrell J.C."/>
            <person name="Bruce D."/>
            <person name="Cheng J.F."/>
            <person name="Copeland A."/>
            <person name="Goodwin L."/>
            <person name="Hauser L."/>
            <person name="Lajus A."/>
            <person name="Land M.L."/>
            <person name="Lapidus A."/>
            <person name="Lucas S."/>
            <person name="Medigue C."/>
            <person name="Pitluck S."/>
            <person name="Woyke T."/>
            <person name="Zeytun A."/>
            <person name="Stein L.Y."/>
        </authorList>
    </citation>
    <scope>NUCLEOTIDE SEQUENCE [LARGE SCALE GENOMIC DNA]</scope>
    <source>
        <strain evidence="2 3">BG8</strain>
    </source>
</reference>
<dbReference type="STRING" id="686340.Metal_0250"/>
<dbReference type="AlphaFoldDB" id="H8GLB4"/>
<dbReference type="Proteomes" id="UP000005090">
    <property type="component" value="Chromosome"/>
</dbReference>
<organism evidence="2 3">
    <name type="scientific">Methylomicrobium album BG8</name>
    <dbReference type="NCBI Taxonomy" id="686340"/>
    <lineage>
        <taxon>Bacteria</taxon>
        <taxon>Pseudomonadati</taxon>
        <taxon>Pseudomonadota</taxon>
        <taxon>Gammaproteobacteria</taxon>
        <taxon>Methylococcales</taxon>
        <taxon>Methylococcaceae</taxon>
        <taxon>Methylomicrobium</taxon>
    </lineage>
</organism>